<accession>K9FD50</accession>
<evidence type="ECO:0000313" key="2">
    <source>
        <dbReference type="Proteomes" id="UP000009882"/>
    </source>
</evidence>
<dbReference type="Proteomes" id="UP000009882">
    <property type="component" value="Unassembled WGS sequence"/>
</dbReference>
<dbReference type="InParanoid" id="K9FD50"/>
<dbReference type="AlphaFoldDB" id="K9FD50"/>
<gene>
    <name evidence="1" type="ORF">PDIG_74480</name>
</gene>
<name>K9FD50_PEND2</name>
<keyword evidence="2" id="KW-1185">Reference proteome</keyword>
<dbReference type="EMBL" id="AKCT01000266">
    <property type="protein sequence ID" value="EKV07174.1"/>
    <property type="molecule type" value="Genomic_DNA"/>
</dbReference>
<sequence length="38" mass="4210">MIGNSQLFLFGLEGTEIVLPSSDSLKIHTVIHGWLIRS</sequence>
<reference evidence="2" key="1">
    <citation type="journal article" date="2012" name="BMC Genomics">
        <title>Genome sequence of the necrotrophic fungus Penicillium digitatum, the main postharvest pathogen of citrus.</title>
        <authorList>
            <person name="Marcet-Houben M."/>
            <person name="Ballester A.-R."/>
            <person name="de la Fuente B."/>
            <person name="Harries E."/>
            <person name="Marcos J.F."/>
            <person name="Gonzalez-Candelas L."/>
            <person name="Gabaldon T."/>
        </authorList>
    </citation>
    <scope>NUCLEOTIDE SEQUENCE [LARGE SCALE GENOMIC DNA]</scope>
    <source>
        <strain evidence="2">PHI26 / CECT 20796</strain>
    </source>
</reference>
<proteinExistence type="predicted"/>
<organism evidence="1 2">
    <name type="scientific">Penicillium digitatum (strain PHI26 / CECT 20796)</name>
    <name type="common">Green mold</name>
    <dbReference type="NCBI Taxonomy" id="1170229"/>
    <lineage>
        <taxon>Eukaryota</taxon>
        <taxon>Fungi</taxon>
        <taxon>Dikarya</taxon>
        <taxon>Ascomycota</taxon>
        <taxon>Pezizomycotina</taxon>
        <taxon>Eurotiomycetes</taxon>
        <taxon>Eurotiomycetidae</taxon>
        <taxon>Eurotiales</taxon>
        <taxon>Aspergillaceae</taxon>
        <taxon>Penicillium</taxon>
    </lineage>
</organism>
<comment type="caution">
    <text evidence="1">The sequence shown here is derived from an EMBL/GenBank/DDBJ whole genome shotgun (WGS) entry which is preliminary data.</text>
</comment>
<protein>
    <submittedName>
        <fullName evidence="1">Uncharacterized protein</fullName>
    </submittedName>
</protein>
<evidence type="ECO:0000313" key="1">
    <source>
        <dbReference type="EMBL" id="EKV07174.1"/>
    </source>
</evidence>
<dbReference type="HOGENOM" id="CLU_3335759_0_0_1"/>